<name>A0A2U9CQG0_SCOMX</name>
<organism evidence="1 3">
    <name type="scientific">Scophthalmus maximus</name>
    <name type="common">Turbot</name>
    <name type="synonym">Psetta maxima</name>
    <dbReference type="NCBI Taxonomy" id="52904"/>
    <lineage>
        <taxon>Eukaryota</taxon>
        <taxon>Metazoa</taxon>
        <taxon>Chordata</taxon>
        <taxon>Craniata</taxon>
        <taxon>Vertebrata</taxon>
        <taxon>Euteleostomi</taxon>
        <taxon>Actinopterygii</taxon>
        <taxon>Neopterygii</taxon>
        <taxon>Teleostei</taxon>
        <taxon>Neoteleostei</taxon>
        <taxon>Acanthomorphata</taxon>
        <taxon>Carangaria</taxon>
        <taxon>Pleuronectiformes</taxon>
        <taxon>Pleuronectoidei</taxon>
        <taxon>Scophthalmidae</taxon>
        <taxon>Scophthalmus</taxon>
    </lineage>
</organism>
<proteinExistence type="predicted"/>
<dbReference type="AlphaFoldDB" id="A0A2U9CQG0"/>
<evidence type="ECO:0000313" key="2">
    <source>
        <dbReference type="EMBL" id="KAF0032616.1"/>
    </source>
</evidence>
<evidence type="ECO:0000313" key="4">
    <source>
        <dbReference type="Proteomes" id="UP000438429"/>
    </source>
</evidence>
<gene>
    <name evidence="2" type="ORF">F2P81_014906</name>
    <name evidence="1" type="ORF">SMAX5B_020748</name>
</gene>
<accession>A0A2U9CQG0</accession>
<reference evidence="2 4" key="2">
    <citation type="submission" date="2019-06" db="EMBL/GenBank/DDBJ databases">
        <title>Draft genomes of female and male turbot (Scophthalmus maximus).</title>
        <authorList>
            <person name="Xu H."/>
            <person name="Xu X.-W."/>
            <person name="Shao C."/>
            <person name="Chen S."/>
        </authorList>
    </citation>
    <scope>NUCLEOTIDE SEQUENCE [LARGE SCALE GENOMIC DNA]</scope>
    <source>
        <strain evidence="2">Ysfricsl-2016a</strain>
        <tissue evidence="2">Blood</tissue>
    </source>
</reference>
<evidence type="ECO:0000313" key="1">
    <source>
        <dbReference type="EMBL" id="AWP18821.1"/>
    </source>
</evidence>
<reference evidence="1 3" key="1">
    <citation type="submission" date="2017-12" db="EMBL/GenBank/DDBJ databases">
        <title>Integrating genomic resources of turbot (Scophthalmus maximus) in depth evaluation of genetic and physical mapping variation across individuals.</title>
        <authorList>
            <person name="Martinez P."/>
        </authorList>
    </citation>
    <scope>NUCLEOTIDE SEQUENCE [LARGE SCALE GENOMIC DNA]</scope>
</reference>
<dbReference type="EMBL" id="VEVO01000013">
    <property type="protein sequence ID" value="KAF0032616.1"/>
    <property type="molecule type" value="Genomic_DNA"/>
</dbReference>
<keyword evidence="3" id="KW-1185">Reference proteome</keyword>
<evidence type="ECO:0000313" key="3">
    <source>
        <dbReference type="Proteomes" id="UP000246464"/>
    </source>
</evidence>
<dbReference type="EMBL" id="CP026261">
    <property type="protein sequence ID" value="AWP18821.1"/>
    <property type="molecule type" value="Genomic_DNA"/>
</dbReference>
<sequence length="128" mass="14543">MPSLLQATAMSAIAWQQALPEALVSSQVETDKALKQSVWLWRFNDGTGKLRGKANLDKHYTKYKSELAVKQLSQCFGTCHEKIGAREGTTIKTVSFFPFQTAFPDLNAERQPKLLRNFRKKVRKRLTA</sequence>
<protein>
    <submittedName>
        <fullName evidence="1">Uncharacterized protein</fullName>
    </submittedName>
</protein>
<dbReference type="Proteomes" id="UP000438429">
    <property type="component" value="Unassembled WGS sequence"/>
</dbReference>
<dbReference type="Proteomes" id="UP000246464">
    <property type="component" value="Chromosome 19"/>
</dbReference>